<comment type="similarity">
    <text evidence="8">Belongs to the anion channel-forming bestrophin (TC 1.A.46) family.</text>
</comment>
<dbReference type="RefSeq" id="WP_154357645.1">
    <property type="nucleotide sequence ID" value="NZ_WKJL01000006.1"/>
</dbReference>
<evidence type="ECO:0000256" key="7">
    <source>
        <dbReference type="ARBA" id="ARBA00023136"/>
    </source>
</evidence>
<accession>A0A844CXH2</accession>
<sequence>MIVRPMQSWFRMLFIWNGSVLQSIIPQLILLGVFSTIAAFTHGRVFGEKIPLSPGSFTLFGLTLAVFLVFRNNASYARFIEARTSWGSLLIASRSLMSQILSYAPERNDSVMRSEIIAFAYALKHQLRGSDALPDLTRLLGAQRAALVTGKAYAPVYLLKNIRDRLAQLGPAAEQGSTRWLLDAQLNELEKCVGACERIKSTPIPFAYSVLLHRSVYAYCLFLPFGLVDSSNYLTPLLCIFISYTMIALEAIANEVADPFGLAPNALALDAITVTIERSVLELCDQPIPPELEPGRSYQLT</sequence>
<dbReference type="InterPro" id="IPR044669">
    <property type="entry name" value="YneE/VCCN1/2-like"/>
</dbReference>
<evidence type="ECO:0000313" key="11">
    <source>
        <dbReference type="Proteomes" id="UP000439986"/>
    </source>
</evidence>
<evidence type="ECO:0000256" key="4">
    <source>
        <dbReference type="ARBA" id="ARBA00022692"/>
    </source>
</evidence>
<keyword evidence="7 9" id="KW-0472">Membrane</keyword>
<feature type="transmembrane region" description="Helical" evidence="9">
    <location>
        <begin position="12"/>
        <end position="40"/>
    </location>
</feature>
<dbReference type="PANTHER" id="PTHR33281:SF19">
    <property type="entry name" value="VOLTAGE-DEPENDENT ANION CHANNEL-FORMING PROTEIN YNEE"/>
    <property type="match status" value="1"/>
</dbReference>
<feature type="transmembrane region" description="Helical" evidence="9">
    <location>
        <begin position="52"/>
        <end position="70"/>
    </location>
</feature>
<dbReference type="EMBL" id="WKJL01000006">
    <property type="protein sequence ID" value="MRW84588.1"/>
    <property type="molecule type" value="Genomic_DNA"/>
</dbReference>
<keyword evidence="6" id="KW-0406">Ion transport</keyword>
<evidence type="ECO:0000256" key="3">
    <source>
        <dbReference type="ARBA" id="ARBA00022475"/>
    </source>
</evidence>
<comment type="subcellular location">
    <subcellularLocation>
        <location evidence="1">Cell membrane</location>
        <topology evidence="1">Multi-pass membrane protein</topology>
    </subcellularLocation>
</comment>
<keyword evidence="5 9" id="KW-1133">Transmembrane helix</keyword>
<keyword evidence="4 9" id="KW-0812">Transmembrane</keyword>
<name>A0A844CXH2_9BURK</name>
<reference evidence="10 11" key="1">
    <citation type="submission" date="2019-11" db="EMBL/GenBank/DDBJ databases">
        <title>Novel species isolated from a subtropical stream in China.</title>
        <authorList>
            <person name="Lu H."/>
        </authorList>
    </citation>
    <scope>NUCLEOTIDE SEQUENCE [LARGE SCALE GENOMIC DNA]</scope>
    <source>
        <strain evidence="10 11">FT26W</strain>
    </source>
</reference>
<dbReference type="GO" id="GO:0005254">
    <property type="term" value="F:chloride channel activity"/>
    <property type="evidence" value="ECO:0007669"/>
    <property type="project" value="InterPro"/>
</dbReference>
<evidence type="ECO:0000256" key="5">
    <source>
        <dbReference type="ARBA" id="ARBA00022989"/>
    </source>
</evidence>
<keyword evidence="11" id="KW-1185">Reference proteome</keyword>
<dbReference type="Pfam" id="PF25539">
    <property type="entry name" value="Bestrophin_2"/>
    <property type="match status" value="1"/>
</dbReference>
<keyword evidence="3" id="KW-1003">Cell membrane</keyword>
<comment type="caution">
    <text evidence="10">The sequence shown here is derived from an EMBL/GenBank/DDBJ whole genome shotgun (WGS) entry which is preliminary data.</text>
</comment>
<evidence type="ECO:0000256" key="9">
    <source>
        <dbReference type="SAM" id="Phobius"/>
    </source>
</evidence>
<evidence type="ECO:0000256" key="6">
    <source>
        <dbReference type="ARBA" id="ARBA00023065"/>
    </source>
</evidence>
<dbReference type="AlphaFoldDB" id="A0A844CXH2"/>
<keyword evidence="2" id="KW-0813">Transport</keyword>
<protein>
    <recommendedName>
        <fullName evidence="12">Bestrophin</fullName>
    </recommendedName>
</protein>
<dbReference type="Proteomes" id="UP000439986">
    <property type="component" value="Unassembled WGS sequence"/>
</dbReference>
<proteinExistence type="inferred from homology"/>
<evidence type="ECO:0000313" key="10">
    <source>
        <dbReference type="EMBL" id="MRW84588.1"/>
    </source>
</evidence>
<evidence type="ECO:0000256" key="8">
    <source>
        <dbReference type="ARBA" id="ARBA00034708"/>
    </source>
</evidence>
<evidence type="ECO:0008006" key="12">
    <source>
        <dbReference type="Google" id="ProtNLM"/>
    </source>
</evidence>
<evidence type="ECO:0000256" key="2">
    <source>
        <dbReference type="ARBA" id="ARBA00022448"/>
    </source>
</evidence>
<organism evidence="10 11">
    <name type="scientific">Duganella aquatilis</name>
    <dbReference type="NCBI Taxonomy" id="2666082"/>
    <lineage>
        <taxon>Bacteria</taxon>
        <taxon>Pseudomonadati</taxon>
        <taxon>Pseudomonadota</taxon>
        <taxon>Betaproteobacteria</taxon>
        <taxon>Burkholderiales</taxon>
        <taxon>Oxalobacteraceae</taxon>
        <taxon>Telluria group</taxon>
        <taxon>Duganella</taxon>
    </lineage>
</organism>
<dbReference type="GO" id="GO:0005886">
    <property type="term" value="C:plasma membrane"/>
    <property type="evidence" value="ECO:0007669"/>
    <property type="project" value="UniProtKB-SubCell"/>
</dbReference>
<gene>
    <name evidence="10" type="ORF">GJ698_10875</name>
</gene>
<dbReference type="PANTHER" id="PTHR33281">
    <property type="entry name" value="UPF0187 PROTEIN YNEE"/>
    <property type="match status" value="1"/>
</dbReference>
<evidence type="ECO:0000256" key="1">
    <source>
        <dbReference type="ARBA" id="ARBA00004651"/>
    </source>
</evidence>